<dbReference type="Pfam" id="PF02604">
    <property type="entry name" value="PhdYeFM_antitox"/>
    <property type="match status" value="1"/>
</dbReference>
<gene>
    <name evidence="3" type="ORF">GS597_07900</name>
</gene>
<protein>
    <recommendedName>
        <fullName evidence="2">Antitoxin</fullName>
    </recommendedName>
</protein>
<dbReference type="NCBIfam" id="TIGR01552">
    <property type="entry name" value="phd_fam"/>
    <property type="match status" value="1"/>
</dbReference>
<dbReference type="InterPro" id="IPR051405">
    <property type="entry name" value="phD/YefM_antitoxin"/>
</dbReference>
<dbReference type="PANTHER" id="PTHR33713:SF6">
    <property type="entry name" value="ANTITOXIN YEFM"/>
    <property type="match status" value="1"/>
</dbReference>
<evidence type="ECO:0000313" key="3">
    <source>
        <dbReference type="EMBL" id="NCJ06434.1"/>
    </source>
</evidence>
<sequence>MLIQSTTSPTEARKNFFALLEQVVADHQVVIVKRRDGENVALIAESDLSSLYETAYLLKSPKNAQRLFEALERSKARDELLSESLSTAGAIAQLRQECRVEQEKGQD</sequence>
<comment type="caution">
    <text evidence="3">The sequence shown here is derived from an EMBL/GenBank/DDBJ whole genome shotgun (WGS) entry which is preliminary data.</text>
</comment>
<keyword evidence="4" id="KW-1185">Reference proteome</keyword>
<dbReference type="Gene3D" id="1.10.1220.170">
    <property type="match status" value="1"/>
</dbReference>
<comment type="similarity">
    <text evidence="1 2">Belongs to the phD/YefM antitoxin family.</text>
</comment>
<evidence type="ECO:0000256" key="2">
    <source>
        <dbReference type="RuleBase" id="RU362080"/>
    </source>
</evidence>
<dbReference type="SUPFAM" id="SSF143120">
    <property type="entry name" value="YefM-like"/>
    <property type="match status" value="1"/>
</dbReference>
<evidence type="ECO:0000256" key="1">
    <source>
        <dbReference type="ARBA" id="ARBA00009981"/>
    </source>
</evidence>
<dbReference type="RefSeq" id="WP_161824909.1">
    <property type="nucleotide sequence ID" value="NZ_WVIC01000012.1"/>
</dbReference>
<organism evidence="3 4">
    <name type="scientific">Petrachloros mirabilis ULC683</name>
    <dbReference type="NCBI Taxonomy" id="2781853"/>
    <lineage>
        <taxon>Bacteria</taxon>
        <taxon>Bacillati</taxon>
        <taxon>Cyanobacteriota</taxon>
        <taxon>Cyanophyceae</taxon>
        <taxon>Synechococcales</taxon>
        <taxon>Petrachlorosaceae</taxon>
        <taxon>Petrachloros</taxon>
        <taxon>Petrachloros mirabilis</taxon>
    </lineage>
</organism>
<comment type="function">
    <text evidence="2">Antitoxin component of a type II toxin-antitoxin (TA) system.</text>
</comment>
<dbReference type="Gene3D" id="3.40.1620.10">
    <property type="entry name" value="YefM-like domain"/>
    <property type="match status" value="1"/>
</dbReference>
<dbReference type="EMBL" id="WVIC01000012">
    <property type="protein sequence ID" value="NCJ06434.1"/>
    <property type="molecule type" value="Genomic_DNA"/>
</dbReference>
<dbReference type="Proteomes" id="UP000607397">
    <property type="component" value="Unassembled WGS sequence"/>
</dbReference>
<dbReference type="AlphaFoldDB" id="A0A8K1ZWH4"/>
<proteinExistence type="inferred from homology"/>
<dbReference type="InterPro" id="IPR036165">
    <property type="entry name" value="YefM-like_sf"/>
</dbReference>
<accession>A0A8K1ZWH4</accession>
<dbReference type="InterPro" id="IPR006442">
    <property type="entry name" value="Antitoxin_Phd/YefM"/>
</dbReference>
<dbReference type="PANTHER" id="PTHR33713">
    <property type="entry name" value="ANTITOXIN YAFN-RELATED"/>
    <property type="match status" value="1"/>
</dbReference>
<name>A0A8K1ZWH4_9CYAN</name>
<reference evidence="3" key="1">
    <citation type="submission" date="2019-12" db="EMBL/GenBank/DDBJ databases">
        <title>High-Quality draft genome sequences of three cyanobacteria isolated from the limestone walls of the Old Cathedral of Coimbra.</title>
        <authorList>
            <person name="Tiago I."/>
            <person name="Soares F."/>
            <person name="Portugal A."/>
        </authorList>
    </citation>
    <scope>NUCLEOTIDE SEQUENCE [LARGE SCALE GENOMIC DNA]</scope>
    <source>
        <strain evidence="3">C</strain>
    </source>
</reference>
<evidence type="ECO:0000313" key="4">
    <source>
        <dbReference type="Proteomes" id="UP000607397"/>
    </source>
</evidence>